<dbReference type="Pfam" id="PF03466">
    <property type="entry name" value="LysR_substrate"/>
    <property type="match status" value="1"/>
</dbReference>
<dbReference type="InterPro" id="IPR000847">
    <property type="entry name" value="LysR_HTH_N"/>
</dbReference>
<keyword evidence="2" id="KW-0805">Transcription regulation</keyword>
<accession>A0A222FPK4</accession>
<dbReference type="InterPro" id="IPR005119">
    <property type="entry name" value="LysR_subst-bd"/>
</dbReference>
<evidence type="ECO:0000313" key="7">
    <source>
        <dbReference type="Proteomes" id="UP000202440"/>
    </source>
</evidence>
<reference evidence="6 7" key="1">
    <citation type="submission" date="2017-07" db="EMBL/GenBank/DDBJ databases">
        <title>Annotated genome sequence of Bacterioplanes sanyensis isolated from Red Sea.</title>
        <authorList>
            <person name="Rehman Z.U."/>
        </authorList>
    </citation>
    <scope>NUCLEOTIDE SEQUENCE [LARGE SCALE GENOMIC DNA]</scope>
    <source>
        <strain evidence="6 7">NV9</strain>
    </source>
</reference>
<dbReference type="PANTHER" id="PTHR30126:SF94">
    <property type="entry name" value="LYSR FAMILY TRANSCRIPTIONAL REGULATOR"/>
    <property type="match status" value="1"/>
</dbReference>
<gene>
    <name evidence="6" type="ORF">CHH28_18020</name>
</gene>
<dbReference type="InterPro" id="IPR036390">
    <property type="entry name" value="WH_DNA-bd_sf"/>
</dbReference>
<dbReference type="KEGG" id="bsan:CHH28_18020"/>
<feature type="domain" description="HTH lysR-type" evidence="5">
    <location>
        <begin position="3"/>
        <end position="60"/>
    </location>
</feature>
<dbReference type="EMBL" id="CP022530">
    <property type="protein sequence ID" value="ASP40456.1"/>
    <property type="molecule type" value="Genomic_DNA"/>
</dbReference>
<dbReference type="Pfam" id="PF00126">
    <property type="entry name" value="HTH_1"/>
    <property type="match status" value="1"/>
</dbReference>
<evidence type="ECO:0000259" key="5">
    <source>
        <dbReference type="PROSITE" id="PS50931"/>
    </source>
</evidence>
<protein>
    <submittedName>
        <fullName evidence="6">LysR family transcriptional regulator</fullName>
    </submittedName>
</protein>
<dbReference type="PRINTS" id="PR00039">
    <property type="entry name" value="HTHLYSR"/>
</dbReference>
<keyword evidence="3" id="KW-0238">DNA-binding</keyword>
<evidence type="ECO:0000256" key="2">
    <source>
        <dbReference type="ARBA" id="ARBA00023015"/>
    </source>
</evidence>
<dbReference type="NCBIfam" id="NF008095">
    <property type="entry name" value="PRK10837.1"/>
    <property type="match status" value="1"/>
</dbReference>
<dbReference type="OrthoDB" id="9808620at2"/>
<keyword evidence="4" id="KW-0804">Transcription</keyword>
<keyword evidence="7" id="KW-1185">Reference proteome</keyword>
<evidence type="ECO:0000256" key="3">
    <source>
        <dbReference type="ARBA" id="ARBA00023125"/>
    </source>
</evidence>
<dbReference type="Gene3D" id="3.40.190.290">
    <property type="match status" value="1"/>
</dbReference>
<dbReference type="AlphaFoldDB" id="A0A222FPK4"/>
<comment type="similarity">
    <text evidence="1">Belongs to the LysR transcriptional regulatory family.</text>
</comment>
<dbReference type="SUPFAM" id="SSF53850">
    <property type="entry name" value="Periplasmic binding protein-like II"/>
    <property type="match status" value="1"/>
</dbReference>
<dbReference type="CDD" id="cd08420">
    <property type="entry name" value="PBP2_CysL_like"/>
    <property type="match status" value="1"/>
</dbReference>
<dbReference type="RefSeq" id="WP_094061623.1">
    <property type="nucleotide sequence ID" value="NZ_CP022530.1"/>
</dbReference>
<dbReference type="GO" id="GO:0000976">
    <property type="term" value="F:transcription cis-regulatory region binding"/>
    <property type="evidence" value="ECO:0007669"/>
    <property type="project" value="TreeGrafter"/>
</dbReference>
<proteinExistence type="inferred from homology"/>
<evidence type="ECO:0000313" key="6">
    <source>
        <dbReference type="EMBL" id="ASP40456.1"/>
    </source>
</evidence>
<name>A0A222FPK4_9GAMM</name>
<dbReference type="FunFam" id="1.10.10.10:FF:000001">
    <property type="entry name" value="LysR family transcriptional regulator"/>
    <property type="match status" value="1"/>
</dbReference>
<dbReference type="Gene3D" id="1.10.10.10">
    <property type="entry name" value="Winged helix-like DNA-binding domain superfamily/Winged helix DNA-binding domain"/>
    <property type="match status" value="1"/>
</dbReference>
<sequence length="309" mass="35127">MRFTLRQLEVFLAVAQHNHLTRAAESLAMSQSAASSALRDIEQQFDVQLFDRHGKRLQLNEQGRLLLPKAESLLVQARELEQQLSRHSTIGNIKVGATLSIGNYLVVPLMASFMTDHPGTRVTLDVANTRTIVEELLDFQLDIGLIEGEINHPHLHIEPWMEDELAVFCHPHHPLAERQRQLQRQGQSLKPSDVIGQPWIVRESGSGTRQAFERAFHGWLPEMNIQLELQHTEAIKRAVEAELGLGCLSSITLRDAFERGRLVALHLPQLNMQRRLYLAMHRQKFKTAGIEAWLDLCRGYAKNVVTNQS</sequence>
<dbReference type="PANTHER" id="PTHR30126">
    <property type="entry name" value="HTH-TYPE TRANSCRIPTIONAL REGULATOR"/>
    <property type="match status" value="1"/>
</dbReference>
<evidence type="ECO:0000256" key="4">
    <source>
        <dbReference type="ARBA" id="ARBA00023163"/>
    </source>
</evidence>
<dbReference type="InterPro" id="IPR036388">
    <property type="entry name" value="WH-like_DNA-bd_sf"/>
</dbReference>
<dbReference type="SUPFAM" id="SSF46785">
    <property type="entry name" value="Winged helix' DNA-binding domain"/>
    <property type="match status" value="1"/>
</dbReference>
<dbReference type="PROSITE" id="PS50931">
    <property type="entry name" value="HTH_LYSR"/>
    <property type="match status" value="1"/>
</dbReference>
<organism evidence="6 7">
    <name type="scientific">Bacterioplanes sanyensis</name>
    <dbReference type="NCBI Taxonomy" id="1249553"/>
    <lineage>
        <taxon>Bacteria</taxon>
        <taxon>Pseudomonadati</taxon>
        <taxon>Pseudomonadota</taxon>
        <taxon>Gammaproteobacteria</taxon>
        <taxon>Oceanospirillales</taxon>
        <taxon>Oceanospirillaceae</taxon>
        <taxon>Bacterioplanes</taxon>
    </lineage>
</organism>
<evidence type="ECO:0000256" key="1">
    <source>
        <dbReference type="ARBA" id="ARBA00009437"/>
    </source>
</evidence>
<dbReference type="GO" id="GO:0003700">
    <property type="term" value="F:DNA-binding transcription factor activity"/>
    <property type="evidence" value="ECO:0007669"/>
    <property type="project" value="InterPro"/>
</dbReference>
<dbReference type="Proteomes" id="UP000202440">
    <property type="component" value="Chromosome"/>
</dbReference>